<reference evidence="1 2" key="1">
    <citation type="journal article" date="2008" name="Microbiology">
        <title>Evidence for the horizontal transfer of an integrase gene from a fusellovirus to a pRN-like plasmid within a single strain of Sulfolobus and the implications for plasmid survival.</title>
        <authorList>
            <person name="Peng X."/>
        </authorList>
    </citation>
    <scope>NUCLEOTIDE SEQUENCE</scope>
</reference>
<organism evidence="1 2">
    <name type="scientific">Sulfolobus spindle-shaped virus 4</name>
    <dbReference type="NCBI Taxonomy" id="459290"/>
    <lineage>
        <taxon>Viruses</taxon>
        <taxon>Viruses incertae sedis</taxon>
        <taxon>Fuselloviridae</taxon>
        <taxon>Alphafusellovirus</taxon>
        <taxon>Alphafusellovirus arnavatnense</taxon>
    </lineage>
</organism>
<dbReference type="RefSeq" id="YP_001552211.1">
    <property type="nucleotide sequence ID" value="NC_009986.1"/>
</dbReference>
<evidence type="ECO:0000313" key="1">
    <source>
        <dbReference type="EMBL" id="ABV26220.1"/>
    </source>
</evidence>
<proteinExistence type="predicted"/>
<dbReference type="EMBL" id="EU030938">
    <property type="protein sequence ID" value="ABV26220.1"/>
    <property type="molecule type" value="Genomic_DNA"/>
</dbReference>
<accession>A8TKK7</accession>
<dbReference type="KEGG" id="vg:5758790"/>
<dbReference type="OrthoDB" id="9777at10239"/>
<evidence type="ECO:0000313" key="2">
    <source>
        <dbReference type="Proteomes" id="UP000000782"/>
    </source>
</evidence>
<keyword evidence="2" id="KW-1185">Reference proteome</keyword>
<dbReference type="Proteomes" id="UP000000782">
    <property type="component" value="Segment"/>
</dbReference>
<protein>
    <submittedName>
        <fullName evidence="1">Uncharacterized protein</fullName>
    </submittedName>
</protein>
<dbReference type="GeneID" id="5758790"/>
<sequence>MRKELLSLTFLALLLIPTLGILPSAQTSPNTWVIAFYPGSYPSGTSPSNFTSFTVNFTIPPFLQTSNGYLGFVLTATVPATEYIGGLYSGTVDIALQIGLIFVTQTNTYVLTAQVWTPYGTQIYGYAETIYLPANTEAVISLIYNYANGHVAIGLLQGGVTVYNVYFPTLYSHNNCVYNVTNNGGFSEPSGQNPSFAIEGTYTGSPPFNDTGWDGMWFDGAPISDINAMTGYSSATGVGGTASIPPYYAESGLTLFHNVLFNYWYNPYAWYFSIGTPQDYSAHGLHYIQLSEGKEYNTINGLNYALQWVPP</sequence>
<name>A8TKK7_9VIRU</name>